<dbReference type="EMBL" id="LQOW01000006">
    <property type="protein sequence ID" value="ORV63455.1"/>
    <property type="molecule type" value="Genomic_DNA"/>
</dbReference>
<sequence>MRIGAESFKVRYCGLVSAHPVGDVLLSQAFFFPQMNQLLKQLVISFGESLAQPIIRAVGI</sequence>
<proteinExistence type="predicted"/>
<protein>
    <submittedName>
        <fullName evidence="1">Uncharacterized protein</fullName>
    </submittedName>
</protein>
<keyword evidence="2" id="KW-1185">Reference proteome</keyword>
<comment type="caution">
    <text evidence="1">The sequence shown here is derived from an EMBL/GenBank/DDBJ whole genome shotgun (WGS) entry which is preliminary data.</text>
</comment>
<dbReference type="Proteomes" id="UP000194000">
    <property type="component" value="Unassembled WGS sequence"/>
</dbReference>
<reference evidence="1 2" key="1">
    <citation type="submission" date="2016-01" db="EMBL/GenBank/DDBJ databases">
        <title>The new phylogeny of the genus Mycobacterium.</title>
        <authorList>
            <person name="Tarcisio F."/>
            <person name="Conor M."/>
            <person name="Antonella G."/>
            <person name="Elisabetta G."/>
            <person name="Giulia F.S."/>
            <person name="Sara T."/>
            <person name="Anna F."/>
            <person name="Clotilde B."/>
            <person name="Roberto B."/>
            <person name="Veronica D.S."/>
            <person name="Fabio R."/>
            <person name="Monica P."/>
            <person name="Olivier J."/>
            <person name="Enrico T."/>
            <person name="Nicola S."/>
        </authorList>
    </citation>
    <scope>NUCLEOTIDE SEQUENCE [LARGE SCALE GENOMIC DNA]</scope>
    <source>
        <strain evidence="1 2">DSM 45731</strain>
    </source>
</reference>
<dbReference type="AlphaFoldDB" id="A0A1X1V2Y3"/>
<gene>
    <name evidence="1" type="ORF">AWC06_08945</name>
</gene>
<dbReference type="STRING" id="1260918.AWC06_08945"/>
<evidence type="ECO:0000313" key="1">
    <source>
        <dbReference type="EMBL" id="ORV63455.1"/>
    </source>
</evidence>
<name>A0A1X1V2Y3_9MYCO</name>
<evidence type="ECO:0000313" key="2">
    <source>
        <dbReference type="Proteomes" id="UP000194000"/>
    </source>
</evidence>
<organism evidence="1 2">
    <name type="scientific">Mycobacterium fragae</name>
    <dbReference type="NCBI Taxonomy" id="1260918"/>
    <lineage>
        <taxon>Bacteria</taxon>
        <taxon>Bacillati</taxon>
        <taxon>Actinomycetota</taxon>
        <taxon>Actinomycetes</taxon>
        <taxon>Mycobacteriales</taxon>
        <taxon>Mycobacteriaceae</taxon>
        <taxon>Mycobacterium</taxon>
    </lineage>
</organism>
<accession>A0A1X1V2Y3</accession>